<sequence length="317" mass="33971">MADYPKRVRINEEGPREGFQFEKGPIATADKIALIDALSEARLPQIQVCSFVNPARVPGMADADEVVAGITRKPGTAYTALWLNEKGFDRALAAGRLDLKGSISMVASETFMKRNQNRDFAENHRVQMHMVRRYLDAGLTVERASMMAAFGCNFEGEVPVARVLDVIAETLEIAEACGVAIRTYSLADTMAWATPASVQRVVGAVRERWPDLNVALHLHDTRGMGIANAFAGLQMGVDTFDASVAGLGGCPFAGHRAAAGNVCSEDLAFLCEEMGIETGIDLDALSEAARLAERVVGHALPGSVMKAGRLSGYRSAA</sequence>
<dbReference type="PROSITE" id="PS50991">
    <property type="entry name" value="PYR_CT"/>
    <property type="match status" value="1"/>
</dbReference>
<dbReference type="InterPro" id="IPR000891">
    <property type="entry name" value="PYR_CT"/>
</dbReference>
<dbReference type="GO" id="GO:0046951">
    <property type="term" value="P:ketone body biosynthetic process"/>
    <property type="evidence" value="ECO:0007669"/>
    <property type="project" value="TreeGrafter"/>
</dbReference>
<keyword evidence="2" id="KW-0479">Metal-binding</keyword>
<evidence type="ECO:0000256" key="3">
    <source>
        <dbReference type="ARBA" id="ARBA00023239"/>
    </source>
</evidence>
<feature type="domain" description="Pyruvate carboxyltransferase" evidence="4">
    <location>
        <begin position="8"/>
        <end position="286"/>
    </location>
</feature>
<protein>
    <submittedName>
        <fullName evidence="5">Hydroxymethylglutaryl-CoA lyase</fullName>
    </submittedName>
</protein>
<dbReference type="Proteomes" id="UP000249590">
    <property type="component" value="Unassembled WGS sequence"/>
</dbReference>
<dbReference type="Gene3D" id="3.20.20.70">
    <property type="entry name" value="Aldolase class I"/>
    <property type="match status" value="1"/>
</dbReference>
<evidence type="ECO:0000259" key="4">
    <source>
        <dbReference type="PROSITE" id="PS50991"/>
    </source>
</evidence>
<dbReference type="InterPro" id="IPR013785">
    <property type="entry name" value="Aldolase_TIM"/>
</dbReference>
<keyword evidence="6" id="KW-1185">Reference proteome</keyword>
<keyword evidence="3 5" id="KW-0456">Lyase</keyword>
<proteinExistence type="inferred from homology"/>
<comment type="similarity">
    <text evidence="1">Belongs to the HMG-CoA lyase family.</text>
</comment>
<dbReference type="InterPro" id="IPR043594">
    <property type="entry name" value="HMGL"/>
</dbReference>
<name>A0A8B2NWI9_9HYPH</name>
<comment type="caution">
    <text evidence="5">The sequence shown here is derived from an EMBL/GenBank/DDBJ whole genome shotgun (WGS) entry which is preliminary data.</text>
</comment>
<evidence type="ECO:0000313" key="5">
    <source>
        <dbReference type="EMBL" id="RAI01884.1"/>
    </source>
</evidence>
<dbReference type="GO" id="GO:0006552">
    <property type="term" value="P:L-leucine catabolic process"/>
    <property type="evidence" value="ECO:0007669"/>
    <property type="project" value="TreeGrafter"/>
</dbReference>
<dbReference type="AlphaFoldDB" id="A0A8B2NWI9"/>
<dbReference type="GO" id="GO:0046872">
    <property type="term" value="F:metal ion binding"/>
    <property type="evidence" value="ECO:0007669"/>
    <property type="project" value="UniProtKB-KW"/>
</dbReference>
<dbReference type="SUPFAM" id="SSF51569">
    <property type="entry name" value="Aldolase"/>
    <property type="match status" value="1"/>
</dbReference>
<accession>A0A8B2NWI9</accession>
<evidence type="ECO:0000313" key="6">
    <source>
        <dbReference type="Proteomes" id="UP000249590"/>
    </source>
</evidence>
<evidence type="ECO:0000256" key="2">
    <source>
        <dbReference type="ARBA" id="ARBA00022723"/>
    </source>
</evidence>
<dbReference type="RefSeq" id="WP_111345084.1">
    <property type="nucleotide sequence ID" value="NZ_QHHQ01000002.1"/>
</dbReference>
<dbReference type="PANTHER" id="PTHR42738">
    <property type="entry name" value="HYDROXYMETHYLGLUTARYL-COA LYASE"/>
    <property type="match status" value="1"/>
</dbReference>
<dbReference type="OrthoDB" id="9784013at2"/>
<dbReference type="PANTHER" id="PTHR42738:SF7">
    <property type="entry name" value="HYDROXYMETHYLGLUTARYL-COA LYASE"/>
    <property type="match status" value="1"/>
</dbReference>
<dbReference type="EMBL" id="QHHQ01000002">
    <property type="protein sequence ID" value="RAI01884.1"/>
    <property type="molecule type" value="Genomic_DNA"/>
</dbReference>
<reference evidence="5 6" key="1">
    <citation type="submission" date="2018-05" db="EMBL/GenBank/DDBJ databases">
        <title>Acuticoccus sediminis sp. nov., isolated from deep-sea sediment of Indian Ocean.</title>
        <authorList>
            <person name="Liu X."/>
            <person name="Lai Q."/>
            <person name="Du Y."/>
            <person name="Sun F."/>
            <person name="Zhang X."/>
            <person name="Wang S."/>
            <person name="Shao Z."/>
        </authorList>
    </citation>
    <scope>NUCLEOTIDE SEQUENCE [LARGE SCALE GENOMIC DNA]</scope>
    <source>
        <strain evidence="5 6">PTG4-2</strain>
    </source>
</reference>
<dbReference type="GO" id="GO:0004419">
    <property type="term" value="F:hydroxymethylglutaryl-CoA lyase activity"/>
    <property type="evidence" value="ECO:0007669"/>
    <property type="project" value="TreeGrafter"/>
</dbReference>
<evidence type="ECO:0000256" key="1">
    <source>
        <dbReference type="ARBA" id="ARBA00009405"/>
    </source>
</evidence>
<organism evidence="5 6">
    <name type="scientific">Acuticoccus sediminis</name>
    <dbReference type="NCBI Taxonomy" id="2184697"/>
    <lineage>
        <taxon>Bacteria</taxon>
        <taxon>Pseudomonadati</taxon>
        <taxon>Pseudomonadota</taxon>
        <taxon>Alphaproteobacteria</taxon>
        <taxon>Hyphomicrobiales</taxon>
        <taxon>Amorphaceae</taxon>
        <taxon>Acuticoccus</taxon>
    </lineage>
</organism>
<dbReference type="Pfam" id="PF00682">
    <property type="entry name" value="HMGL-like"/>
    <property type="match status" value="1"/>
</dbReference>
<dbReference type="NCBIfam" id="NF004283">
    <property type="entry name" value="PRK05692.1"/>
    <property type="match status" value="1"/>
</dbReference>
<dbReference type="CDD" id="cd07938">
    <property type="entry name" value="DRE_TIM_HMGL"/>
    <property type="match status" value="1"/>
</dbReference>
<gene>
    <name evidence="5" type="ORF">DLJ53_10820</name>
</gene>